<dbReference type="EMBL" id="JBHLUD010000004">
    <property type="protein sequence ID" value="MFC0542935.1"/>
    <property type="molecule type" value="Genomic_DNA"/>
</dbReference>
<sequence length="223" mass="24100">MVARSERRRTALFIPSQVMRVRPGRVTVGTDGSYWGQLALGWAVRHAHRAGLELDVYEADRRFELIPADLPADIGTGSALRSYPMLPVRIRSSGPDPAAALLEAATETGLLVVGCRGQHKCHLGVGHHALLLAQTATSDVVVVRGRPQAVHGEFRKVTAWVGEDDTIVSRARECARATRSVLEIVRQEPGGGVPDTTDLVVVRRGPSVRTALHHATCPVYVVS</sequence>
<evidence type="ECO:0008006" key="3">
    <source>
        <dbReference type="Google" id="ProtNLM"/>
    </source>
</evidence>
<dbReference type="InterPro" id="IPR014729">
    <property type="entry name" value="Rossmann-like_a/b/a_fold"/>
</dbReference>
<keyword evidence="2" id="KW-1185">Reference proteome</keyword>
<evidence type="ECO:0000313" key="2">
    <source>
        <dbReference type="Proteomes" id="UP001589810"/>
    </source>
</evidence>
<proteinExistence type="predicted"/>
<gene>
    <name evidence="1" type="ORF">ACFFH7_15660</name>
</gene>
<dbReference type="SUPFAM" id="SSF52402">
    <property type="entry name" value="Adenine nucleotide alpha hydrolases-like"/>
    <property type="match status" value="1"/>
</dbReference>
<reference evidence="1 2" key="1">
    <citation type="submission" date="2024-09" db="EMBL/GenBank/DDBJ databases">
        <authorList>
            <person name="Sun Q."/>
            <person name="Mori K."/>
        </authorList>
    </citation>
    <scope>NUCLEOTIDE SEQUENCE [LARGE SCALE GENOMIC DNA]</scope>
    <source>
        <strain evidence="1 2">TBRC 1432</strain>
    </source>
</reference>
<comment type="caution">
    <text evidence="1">The sequence shown here is derived from an EMBL/GenBank/DDBJ whole genome shotgun (WGS) entry which is preliminary data.</text>
</comment>
<protein>
    <recommendedName>
        <fullName evidence="3">Universal stress protein</fullName>
    </recommendedName>
</protein>
<name>A0ABV6MRJ8_9PSEU</name>
<dbReference type="Gene3D" id="3.40.50.620">
    <property type="entry name" value="HUPs"/>
    <property type="match status" value="1"/>
</dbReference>
<organism evidence="1 2">
    <name type="scientific">Kutzneria chonburiensis</name>
    <dbReference type="NCBI Taxonomy" id="1483604"/>
    <lineage>
        <taxon>Bacteria</taxon>
        <taxon>Bacillati</taxon>
        <taxon>Actinomycetota</taxon>
        <taxon>Actinomycetes</taxon>
        <taxon>Pseudonocardiales</taxon>
        <taxon>Pseudonocardiaceae</taxon>
        <taxon>Kutzneria</taxon>
    </lineage>
</organism>
<evidence type="ECO:0000313" key="1">
    <source>
        <dbReference type="EMBL" id="MFC0542935.1"/>
    </source>
</evidence>
<dbReference type="Proteomes" id="UP001589810">
    <property type="component" value="Unassembled WGS sequence"/>
</dbReference>
<accession>A0ABV6MRJ8</accession>